<dbReference type="PANTHER" id="PTHR22803">
    <property type="entry name" value="MANNOSE, PHOSPHOLIPASE, LECTIN RECEPTOR RELATED"/>
    <property type="match status" value="1"/>
</dbReference>
<keyword evidence="1" id="KW-1015">Disulfide bond</keyword>
<dbReference type="CDD" id="cd00037">
    <property type="entry name" value="CLECT"/>
    <property type="match status" value="2"/>
</dbReference>
<feature type="domain" description="C-type lectin" evidence="3">
    <location>
        <begin position="33"/>
        <end position="152"/>
    </location>
</feature>
<organism evidence="4">
    <name type="scientific">Hepialus xiaojinensis</name>
    <dbReference type="NCBI Taxonomy" id="1589740"/>
    <lineage>
        <taxon>Eukaryota</taxon>
        <taxon>Metazoa</taxon>
        <taxon>Ecdysozoa</taxon>
        <taxon>Arthropoda</taxon>
        <taxon>Hexapoda</taxon>
        <taxon>Insecta</taxon>
        <taxon>Pterygota</taxon>
        <taxon>Neoptera</taxon>
        <taxon>Endopterygota</taxon>
        <taxon>Lepidoptera</taxon>
        <taxon>Glossata</taxon>
        <taxon>Exoporia</taxon>
        <taxon>Hepialoidea</taxon>
        <taxon>Hepialidae</taxon>
        <taxon>Hepialus</taxon>
    </lineage>
</organism>
<evidence type="ECO:0000256" key="2">
    <source>
        <dbReference type="SAM" id="SignalP"/>
    </source>
</evidence>
<dbReference type="InterPro" id="IPR050111">
    <property type="entry name" value="C-type_lectin/snaclec_domain"/>
</dbReference>
<dbReference type="InterPro" id="IPR001304">
    <property type="entry name" value="C-type_lectin-like"/>
</dbReference>
<evidence type="ECO:0000313" key="4">
    <source>
        <dbReference type="EMBL" id="AQY54438.1"/>
    </source>
</evidence>
<dbReference type="InterPro" id="IPR016187">
    <property type="entry name" value="CTDL_fold"/>
</dbReference>
<dbReference type="PROSITE" id="PS00615">
    <property type="entry name" value="C_TYPE_LECTIN_1"/>
    <property type="match status" value="2"/>
</dbReference>
<name>A0A219YXG6_9NEOP</name>
<sequence length="307" mass="34838">MFKLIFLLIGAATCSSIGLPSLSFRDDYSYAESQKAFYKFHRVPRTWEVARFLCGAEGGQLASPETDEELKFFHDMLAGMPNSVFALYIGAHRKFSPSTFVNLNGKRIDSVLRWWDHLEPNENDNTEDCVTIGRNGKLNDDRCEKRFPFICKVASESVVPNTACKNFDPAYQPYDKIPSRCYKLHTEPKTWHNAYQTCTSEQSHLVVVKSADEADYLSKLIKQNLPSKVIGSFAKDKIVVGFHDLYAEGEFRTVFGEKLDNIGFSSWAEGKPDEKQDENDCGALNDEGKLEDVSCKKQFAFVCEREV</sequence>
<dbReference type="InterPro" id="IPR016186">
    <property type="entry name" value="C-type_lectin-like/link_sf"/>
</dbReference>
<proteinExistence type="evidence at transcript level"/>
<accession>A0A219YXG6</accession>
<dbReference type="PROSITE" id="PS50041">
    <property type="entry name" value="C_TYPE_LECTIN_2"/>
    <property type="match status" value="2"/>
</dbReference>
<dbReference type="EMBL" id="KX550121">
    <property type="protein sequence ID" value="AQY54438.1"/>
    <property type="molecule type" value="mRNA"/>
</dbReference>
<dbReference type="SMART" id="SM00034">
    <property type="entry name" value="CLECT"/>
    <property type="match status" value="2"/>
</dbReference>
<dbReference type="Pfam" id="PF00059">
    <property type="entry name" value="Lectin_C"/>
    <property type="match status" value="2"/>
</dbReference>
<reference evidence="4" key="1">
    <citation type="submission" date="2016-07" db="EMBL/GenBank/DDBJ databases">
        <title>A comparative analysis of C-type lectin domain proteins in the ghost moth, Hepialus xiaojinensis.</title>
        <authorList>
            <person name="Meng Q."/>
            <person name="Zhang H."/>
            <person name="Zhang J.-H."/>
            <person name="Zhou G.-L."/>
            <person name="Ni R.-R."/>
            <person name="Zhao Y.-N."/>
            <person name="Qin Q.-L."/>
            <person name="Zou Z."/>
        </authorList>
    </citation>
    <scope>NUCLEOTIDE SEQUENCE</scope>
    <source>
        <tissue evidence="4">Larva fat body</tissue>
    </source>
</reference>
<feature type="signal peptide" evidence="2">
    <location>
        <begin position="1"/>
        <end position="16"/>
    </location>
</feature>
<feature type="domain" description="C-type lectin" evidence="3">
    <location>
        <begin position="177"/>
        <end position="304"/>
    </location>
</feature>
<dbReference type="SUPFAM" id="SSF56436">
    <property type="entry name" value="C-type lectin-like"/>
    <property type="match status" value="2"/>
</dbReference>
<evidence type="ECO:0000256" key="1">
    <source>
        <dbReference type="ARBA" id="ARBA00023157"/>
    </source>
</evidence>
<feature type="chain" id="PRO_5013121099" evidence="2">
    <location>
        <begin position="17"/>
        <end position="307"/>
    </location>
</feature>
<dbReference type="AlphaFoldDB" id="A0A219YXG6"/>
<dbReference type="Gene3D" id="3.10.100.10">
    <property type="entry name" value="Mannose-Binding Protein A, subunit A"/>
    <property type="match status" value="2"/>
</dbReference>
<protein>
    <submittedName>
        <fullName evidence="4">Immulectin</fullName>
    </submittedName>
</protein>
<evidence type="ECO:0000259" key="3">
    <source>
        <dbReference type="PROSITE" id="PS50041"/>
    </source>
</evidence>
<keyword evidence="2" id="KW-0732">Signal</keyword>
<gene>
    <name evidence="4" type="primary">IML2</name>
</gene>
<dbReference type="InterPro" id="IPR018378">
    <property type="entry name" value="C-type_lectin_CS"/>
</dbReference>